<protein>
    <submittedName>
        <fullName evidence="2">Uncharacterized protein</fullName>
    </submittedName>
</protein>
<dbReference type="EMBL" id="JABSTV010001255">
    <property type="protein sequence ID" value="KAH7935861.1"/>
    <property type="molecule type" value="Genomic_DNA"/>
</dbReference>
<dbReference type="VEuPathDB" id="VectorBase:RSAN_056252"/>
<feature type="compositionally biased region" description="Basic and acidic residues" evidence="1">
    <location>
        <begin position="169"/>
        <end position="179"/>
    </location>
</feature>
<feature type="compositionally biased region" description="Low complexity" evidence="1">
    <location>
        <begin position="159"/>
        <end position="168"/>
    </location>
</feature>
<reference evidence="2" key="1">
    <citation type="journal article" date="2020" name="Cell">
        <title>Large-Scale Comparative Analyses of Tick Genomes Elucidate Their Genetic Diversity and Vector Capacities.</title>
        <authorList>
            <consortium name="Tick Genome and Microbiome Consortium (TIGMIC)"/>
            <person name="Jia N."/>
            <person name="Wang J."/>
            <person name="Shi W."/>
            <person name="Du L."/>
            <person name="Sun Y."/>
            <person name="Zhan W."/>
            <person name="Jiang J.F."/>
            <person name="Wang Q."/>
            <person name="Zhang B."/>
            <person name="Ji P."/>
            <person name="Bell-Sakyi L."/>
            <person name="Cui X.M."/>
            <person name="Yuan T.T."/>
            <person name="Jiang B.G."/>
            <person name="Yang W.F."/>
            <person name="Lam T.T."/>
            <person name="Chang Q.C."/>
            <person name="Ding S.J."/>
            <person name="Wang X.J."/>
            <person name="Zhu J.G."/>
            <person name="Ruan X.D."/>
            <person name="Zhao L."/>
            <person name="Wei J.T."/>
            <person name="Ye R.Z."/>
            <person name="Que T.C."/>
            <person name="Du C.H."/>
            <person name="Zhou Y.H."/>
            <person name="Cheng J.X."/>
            <person name="Dai P.F."/>
            <person name="Guo W.B."/>
            <person name="Han X.H."/>
            <person name="Huang E.J."/>
            <person name="Li L.F."/>
            <person name="Wei W."/>
            <person name="Gao Y.C."/>
            <person name="Liu J.Z."/>
            <person name="Shao H.Z."/>
            <person name="Wang X."/>
            <person name="Wang C.C."/>
            <person name="Yang T.C."/>
            <person name="Huo Q.B."/>
            <person name="Li W."/>
            <person name="Chen H.Y."/>
            <person name="Chen S.E."/>
            <person name="Zhou L.G."/>
            <person name="Ni X.B."/>
            <person name="Tian J.H."/>
            <person name="Sheng Y."/>
            <person name="Liu T."/>
            <person name="Pan Y.S."/>
            <person name="Xia L.Y."/>
            <person name="Li J."/>
            <person name="Zhao F."/>
            <person name="Cao W.C."/>
        </authorList>
    </citation>
    <scope>NUCLEOTIDE SEQUENCE</scope>
    <source>
        <strain evidence="2">Rsan-2018</strain>
    </source>
</reference>
<proteinExistence type="predicted"/>
<organism evidence="2 3">
    <name type="scientific">Rhipicephalus sanguineus</name>
    <name type="common">Brown dog tick</name>
    <name type="synonym">Ixodes sanguineus</name>
    <dbReference type="NCBI Taxonomy" id="34632"/>
    <lineage>
        <taxon>Eukaryota</taxon>
        <taxon>Metazoa</taxon>
        <taxon>Ecdysozoa</taxon>
        <taxon>Arthropoda</taxon>
        <taxon>Chelicerata</taxon>
        <taxon>Arachnida</taxon>
        <taxon>Acari</taxon>
        <taxon>Parasitiformes</taxon>
        <taxon>Ixodida</taxon>
        <taxon>Ixodoidea</taxon>
        <taxon>Ixodidae</taxon>
        <taxon>Rhipicephalinae</taxon>
        <taxon>Rhipicephalus</taxon>
        <taxon>Rhipicephalus</taxon>
    </lineage>
</organism>
<evidence type="ECO:0000313" key="3">
    <source>
        <dbReference type="Proteomes" id="UP000821837"/>
    </source>
</evidence>
<accession>A0A9D4PCX8</accession>
<sequence length="221" mass="24113">MRRILRSEACRQVRFYTDCLQLVNRNELPFPNAQKKFLQDLRLASQTADFLNVIVQLPRSKHRNPGQGREVNVLGDASIPKNVADLLNLGPNFFLEHGRDGPEVDGTRIDERGSRIEAPVFGTASGSRSSSRQICSWPPVSGNPHLRAWFNLPGVVRTASAAGSSPGAEETRGATDNDGYRVPSGGSSTRPITLAAPTSLPRSTTHDYVTARTLAAHHFSD</sequence>
<reference evidence="2" key="2">
    <citation type="submission" date="2021-09" db="EMBL/GenBank/DDBJ databases">
        <authorList>
            <person name="Jia N."/>
            <person name="Wang J."/>
            <person name="Shi W."/>
            <person name="Du L."/>
            <person name="Sun Y."/>
            <person name="Zhan W."/>
            <person name="Jiang J."/>
            <person name="Wang Q."/>
            <person name="Zhang B."/>
            <person name="Ji P."/>
            <person name="Sakyi L.B."/>
            <person name="Cui X."/>
            <person name="Yuan T."/>
            <person name="Jiang B."/>
            <person name="Yang W."/>
            <person name="Lam T.T.-Y."/>
            <person name="Chang Q."/>
            <person name="Ding S."/>
            <person name="Wang X."/>
            <person name="Zhu J."/>
            <person name="Ruan X."/>
            <person name="Zhao L."/>
            <person name="Wei J."/>
            <person name="Que T."/>
            <person name="Du C."/>
            <person name="Cheng J."/>
            <person name="Dai P."/>
            <person name="Han X."/>
            <person name="Huang E."/>
            <person name="Gao Y."/>
            <person name="Liu J."/>
            <person name="Shao H."/>
            <person name="Ye R."/>
            <person name="Li L."/>
            <person name="Wei W."/>
            <person name="Wang X."/>
            <person name="Wang C."/>
            <person name="Huo Q."/>
            <person name="Li W."/>
            <person name="Guo W."/>
            <person name="Chen H."/>
            <person name="Chen S."/>
            <person name="Zhou L."/>
            <person name="Zhou L."/>
            <person name="Ni X."/>
            <person name="Tian J."/>
            <person name="Zhou Y."/>
            <person name="Sheng Y."/>
            <person name="Liu T."/>
            <person name="Pan Y."/>
            <person name="Xia L."/>
            <person name="Li J."/>
            <person name="Zhao F."/>
            <person name="Cao W."/>
        </authorList>
    </citation>
    <scope>NUCLEOTIDE SEQUENCE</scope>
    <source>
        <strain evidence="2">Rsan-2018</strain>
        <tissue evidence="2">Larvae</tissue>
    </source>
</reference>
<dbReference type="Proteomes" id="UP000821837">
    <property type="component" value="Unassembled WGS sequence"/>
</dbReference>
<evidence type="ECO:0000313" key="2">
    <source>
        <dbReference type="EMBL" id="KAH7935861.1"/>
    </source>
</evidence>
<feature type="region of interest" description="Disordered" evidence="1">
    <location>
        <begin position="159"/>
        <end position="204"/>
    </location>
</feature>
<comment type="caution">
    <text evidence="2">The sequence shown here is derived from an EMBL/GenBank/DDBJ whole genome shotgun (WGS) entry which is preliminary data.</text>
</comment>
<dbReference type="AlphaFoldDB" id="A0A9D4PCX8"/>
<evidence type="ECO:0000256" key="1">
    <source>
        <dbReference type="SAM" id="MobiDB-lite"/>
    </source>
</evidence>
<keyword evidence="3" id="KW-1185">Reference proteome</keyword>
<gene>
    <name evidence="2" type="ORF">HPB52_014411</name>
</gene>
<name>A0A9D4PCX8_RHISA</name>